<evidence type="ECO:0000313" key="2">
    <source>
        <dbReference type="Proteomes" id="UP000324222"/>
    </source>
</evidence>
<name>A0A5B7E557_PORTR</name>
<gene>
    <name evidence="1" type="ORF">E2C01_021661</name>
</gene>
<accession>A0A5B7E557</accession>
<protein>
    <submittedName>
        <fullName evidence="1">Uncharacterized protein</fullName>
    </submittedName>
</protein>
<evidence type="ECO:0000313" key="1">
    <source>
        <dbReference type="EMBL" id="MPC28455.1"/>
    </source>
</evidence>
<reference evidence="1 2" key="1">
    <citation type="submission" date="2019-05" db="EMBL/GenBank/DDBJ databases">
        <title>Another draft genome of Portunus trituberculatus and its Hox gene families provides insights of decapod evolution.</title>
        <authorList>
            <person name="Jeong J.-H."/>
            <person name="Song I."/>
            <person name="Kim S."/>
            <person name="Choi T."/>
            <person name="Kim D."/>
            <person name="Ryu S."/>
            <person name="Kim W."/>
        </authorList>
    </citation>
    <scope>NUCLEOTIDE SEQUENCE [LARGE SCALE GENOMIC DNA]</scope>
    <source>
        <tissue evidence="1">Muscle</tissue>
    </source>
</reference>
<proteinExistence type="predicted"/>
<organism evidence="1 2">
    <name type="scientific">Portunus trituberculatus</name>
    <name type="common">Swimming crab</name>
    <name type="synonym">Neptunus trituberculatus</name>
    <dbReference type="NCBI Taxonomy" id="210409"/>
    <lineage>
        <taxon>Eukaryota</taxon>
        <taxon>Metazoa</taxon>
        <taxon>Ecdysozoa</taxon>
        <taxon>Arthropoda</taxon>
        <taxon>Crustacea</taxon>
        <taxon>Multicrustacea</taxon>
        <taxon>Malacostraca</taxon>
        <taxon>Eumalacostraca</taxon>
        <taxon>Eucarida</taxon>
        <taxon>Decapoda</taxon>
        <taxon>Pleocyemata</taxon>
        <taxon>Brachyura</taxon>
        <taxon>Eubrachyura</taxon>
        <taxon>Portunoidea</taxon>
        <taxon>Portunidae</taxon>
        <taxon>Portuninae</taxon>
        <taxon>Portunus</taxon>
    </lineage>
</organism>
<dbReference type="AlphaFoldDB" id="A0A5B7E557"/>
<dbReference type="Proteomes" id="UP000324222">
    <property type="component" value="Unassembled WGS sequence"/>
</dbReference>
<dbReference type="EMBL" id="VSRR010001915">
    <property type="protein sequence ID" value="MPC28455.1"/>
    <property type="molecule type" value="Genomic_DNA"/>
</dbReference>
<keyword evidence="2" id="KW-1185">Reference proteome</keyword>
<sequence>MSKFVLKVGDRILQGVKSFYVNSRTHVKEHNVIILEGSYSVAAALSPIHESPSSSTITLCVMLI</sequence>
<comment type="caution">
    <text evidence="1">The sequence shown here is derived from an EMBL/GenBank/DDBJ whole genome shotgun (WGS) entry which is preliminary data.</text>
</comment>